<dbReference type="UniPathway" id="UPA00084">
    <property type="reaction ID" value="UER00503"/>
</dbReference>
<dbReference type="PANTHER" id="PTHR14269:SF11">
    <property type="entry name" value="CDP-DIACYLGLYCEROL--GLYCEROL-3-PHOSPHATE 3-PHOSPHATIDYLTRANSFERASE"/>
    <property type="match status" value="1"/>
</dbReference>
<keyword evidence="8" id="KW-0443">Lipid metabolism</keyword>
<dbReference type="Proteomes" id="UP000632659">
    <property type="component" value="Unassembled WGS sequence"/>
</dbReference>
<dbReference type="PROSITE" id="PS00379">
    <property type="entry name" value="CDP_ALCOHOL_P_TRANSF"/>
    <property type="match status" value="1"/>
</dbReference>
<keyword evidence="7 14" id="KW-1133">Transmembrane helix</keyword>
<dbReference type="InterPro" id="IPR000462">
    <property type="entry name" value="CDP-OH_P_trans"/>
</dbReference>
<evidence type="ECO:0000256" key="1">
    <source>
        <dbReference type="ARBA" id="ARBA00003973"/>
    </source>
</evidence>
<dbReference type="OrthoDB" id="9796672at2"/>
<keyword evidence="5 13" id="KW-0808">Transferase</keyword>
<comment type="caution">
    <text evidence="15">The sequence shown here is derived from an EMBL/GenBank/DDBJ whole genome shotgun (WGS) entry which is preliminary data.</text>
</comment>
<reference evidence="15" key="1">
    <citation type="submission" date="2020-08" db="EMBL/GenBank/DDBJ databases">
        <title>Genome public.</title>
        <authorList>
            <person name="Liu C."/>
            <person name="Sun Q."/>
        </authorList>
    </citation>
    <scope>NUCLEOTIDE SEQUENCE</scope>
    <source>
        <strain evidence="15">NSJ-15</strain>
    </source>
</reference>
<dbReference type="AlphaFoldDB" id="A0A8J6TP52"/>
<sequence length="200" mass="22548">MNIPNVLSLGRIVLVPVFVILFFAAPDYSWVAALILMASGITDFLDGFIARKYNKITHLGKILDPLADKLTQLSVCICLAIRHKEFIIILCLLVAKEFIMLVAGYRLLRKGHKLPSSRWFGKVSTVVFYLVMIYAVFNVHISNMLLASLVWIMVGFAALAFILYIPEFFKLKNKETEGNKTCKEILKASVQQTDHTGHQS</sequence>
<keyword evidence="9 14" id="KW-0472">Membrane</keyword>
<dbReference type="GO" id="GO:0008444">
    <property type="term" value="F:CDP-diacylglycerol-glycerol-3-phosphate 3-phosphatidyltransferase activity"/>
    <property type="evidence" value="ECO:0007669"/>
    <property type="project" value="InterPro"/>
</dbReference>
<evidence type="ECO:0000256" key="12">
    <source>
        <dbReference type="ARBA" id="ARBA00033018"/>
    </source>
</evidence>
<feature type="transmembrane region" description="Helical" evidence="14">
    <location>
        <begin position="119"/>
        <end position="137"/>
    </location>
</feature>
<feature type="transmembrane region" description="Helical" evidence="14">
    <location>
        <begin position="30"/>
        <end position="50"/>
    </location>
</feature>
<evidence type="ECO:0000256" key="9">
    <source>
        <dbReference type="ARBA" id="ARBA00023136"/>
    </source>
</evidence>
<evidence type="ECO:0000313" key="16">
    <source>
        <dbReference type="Proteomes" id="UP000632659"/>
    </source>
</evidence>
<evidence type="ECO:0000256" key="8">
    <source>
        <dbReference type="ARBA" id="ARBA00023098"/>
    </source>
</evidence>
<evidence type="ECO:0000313" key="15">
    <source>
        <dbReference type="EMBL" id="MBC8609804.1"/>
    </source>
</evidence>
<dbReference type="Gene3D" id="1.20.120.1760">
    <property type="match status" value="1"/>
</dbReference>
<keyword evidence="10" id="KW-0594">Phospholipid biosynthesis</keyword>
<dbReference type="Pfam" id="PF01066">
    <property type="entry name" value="CDP-OH_P_transf"/>
    <property type="match status" value="1"/>
</dbReference>
<evidence type="ECO:0000256" key="7">
    <source>
        <dbReference type="ARBA" id="ARBA00022989"/>
    </source>
</evidence>
<protein>
    <recommendedName>
        <fullName evidence="12">Phosphatidylglycerophosphate synthase</fullName>
    </recommendedName>
</protein>
<comment type="subcellular location">
    <subcellularLocation>
        <location evidence="2">Membrane</location>
        <topology evidence="2">Multi-pass membrane protein</topology>
    </subcellularLocation>
</comment>
<dbReference type="InterPro" id="IPR004570">
    <property type="entry name" value="Phosphatidylglycerol_P_synth"/>
</dbReference>
<keyword evidence="4" id="KW-0444">Lipid biosynthesis</keyword>
<gene>
    <name evidence="15" type="ORF">H8702_01540</name>
</gene>
<evidence type="ECO:0000256" key="5">
    <source>
        <dbReference type="ARBA" id="ARBA00022679"/>
    </source>
</evidence>
<evidence type="ECO:0000256" key="11">
    <source>
        <dbReference type="ARBA" id="ARBA00023264"/>
    </source>
</evidence>
<dbReference type="InterPro" id="IPR048254">
    <property type="entry name" value="CDP_ALCOHOL_P_TRANSF_CS"/>
</dbReference>
<keyword evidence="11" id="KW-1208">Phospholipid metabolism</keyword>
<dbReference type="InterPro" id="IPR050324">
    <property type="entry name" value="CDP-alcohol_PTase-I"/>
</dbReference>
<dbReference type="GO" id="GO:0016020">
    <property type="term" value="C:membrane"/>
    <property type="evidence" value="ECO:0007669"/>
    <property type="project" value="UniProtKB-SubCell"/>
</dbReference>
<evidence type="ECO:0000256" key="6">
    <source>
        <dbReference type="ARBA" id="ARBA00022692"/>
    </source>
</evidence>
<feature type="transmembrane region" description="Helical" evidence="14">
    <location>
        <begin position="143"/>
        <end position="165"/>
    </location>
</feature>
<dbReference type="EMBL" id="JACRTL010000001">
    <property type="protein sequence ID" value="MBC8609804.1"/>
    <property type="molecule type" value="Genomic_DNA"/>
</dbReference>
<comment type="function">
    <text evidence="1">This protein catalyzes the committed step to the synthesis of the acidic phospholipids.</text>
</comment>
<evidence type="ECO:0000256" key="14">
    <source>
        <dbReference type="SAM" id="Phobius"/>
    </source>
</evidence>
<comment type="similarity">
    <text evidence="3 13">Belongs to the CDP-alcohol phosphatidyltransferase class-I family.</text>
</comment>
<evidence type="ECO:0000256" key="4">
    <source>
        <dbReference type="ARBA" id="ARBA00022516"/>
    </source>
</evidence>
<organism evidence="15 16">
    <name type="scientific">Massiliimalia timonensis</name>
    <dbReference type="NCBI Taxonomy" id="1987501"/>
    <lineage>
        <taxon>Bacteria</taxon>
        <taxon>Bacillati</taxon>
        <taxon>Bacillota</taxon>
        <taxon>Clostridia</taxon>
        <taxon>Eubacteriales</taxon>
        <taxon>Oscillospiraceae</taxon>
        <taxon>Massiliimalia</taxon>
    </lineage>
</organism>
<evidence type="ECO:0000256" key="13">
    <source>
        <dbReference type="RuleBase" id="RU003750"/>
    </source>
</evidence>
<dbReference type="RefSeq" id="WP_093988231.1">
    <property type="nucleotide sequence ID" value="NZ_FYDD01000003.1"/>
</dbReference>
<feature type="transmembrane region" description="Helical" evidence="14">
    <location>
        <begin position="7"/>
        <end position="24"/>
    </location>
</feature>
<dbReference type="PANTHER" id="PTHR14269">
    <property type="entry name" value="CDP-DIACYLGLYCEROL--GLYCEROL-3-PHOSPHATE 3-PHOSPHATIDYLTRANSFERASE-RELATED"/>
    <property type="match status" value="1"/>
</dbReference>
<evidence type="ECO:0000256" key="2">
    <source>
        <dbReference type="ARBA" id="ARBA00004141"/>
    </source>
</evidence>
<keyword evidence="6 14" id="KW-0812">Transmembrane</keyword>
<dbReference type="PIRSF" id="PIRSF000847">
    <property type="entry name" value="Phos_ph_gly_syn"/>
    <property type="match status" value="1"/>
</dbReference>
<evidence type="ECO:0000256" key="10">
    <source>
        <dbReference type="ARBA" id="ARBA00023209"/>
    </source>
</evidence>
<accession>A0A8J6TP52</accession>
<evidence type="ECO:0000256" key="3">
    <source>
        <dbReference type="ARBA" id="ARBA00010441"/>
    </source>
</evidence>
<dbReference type="InterPro" id="IPR043130">
    <property type="entry name" value="CDP-OH_PTrfase_TM_dom"/>
</dbReference>
<name>A0A8J6TP52_9FIRM</name>
<proteinExistence type="inferred from homology"/>
<dbReference type="GO" id="GO:0006655">
    <property type="term" value="P:phosphatidylglycerol biosynthetic process"/>
    <property type="evidence" value="ECO:0007669"/>
    <property type="project" value="UniProtKB-UniPathway"/>
</dbReference>
<feature type="transmembrane region" description="Helical" evidence="14">
    <location>
        <begin position="87"/>
        <end position="107"/>
    </location>
</feature>
<keyword evidence="16" id="KW-1185">Reference proteome</keyword>